<evidence type="ECO:0000313" key="1">
    <source>
        <dbReference type="EMBL" id="KAJ9111419.1"/>
    </source>
</evidence>
<dbReference type="Proteomes" id="UP001241377">
    <property type="component" value="Unassembled WGS sequence"/>
</dbReference>
<protein>
    <submittedName>
        <fullName evidence="1">Uncharacterized protein</fullName>
    </submittedName>
</protein>
<organism evidence="1 2">
    <name type="scientific">Naganishia cerealis</name>
    <dbReference type="NCBI Taxonomy" id="610337"/>
    <lineage>
        <taxon>Eukaryota</taxon>
        <taxon>Fungi</taxon>
        <taxon>Dikarya</taxon>
        <taxon>Basidiomycota</taxon>
        <taxon>Agaricomycotina</taxon>
        <taxon>Tremellomycetes</taxon>
        <taxon>Filobasidiales</taxon>
        <taxon>Filobasidiaceae</taxon>
        <taxon>Naganishia</taxon>
    </lineage>
</organism>
<comment type="caution">
    <text evidence="1">The sequence shown here is derived from an EMBL/GenBank/DDBJ whole genome shotgun (WGS) entry which is preliminary data.</text>
</comment>
<sequence>MSTSLAGGSYKPLTGPYSPASTDLVLSLLPESSSLPSTSPPEVHVTTYLRAALRAAQTNLNEECAKTADVKLGLEKTDLEYSRLQLERRSLKGAVAALQVDDNKFSSPDLPHTDEFLAYCNNRAEPLPTTEDVYYGQAVAKARYEWELEQIAEREELATALQTRLELVRKDATTLKRKAILADSTLDELQELMVKAKQALAEVVLPVEVGTSDDEDVEMESTPDVTAPSSPLTEIDKM</sequence>
<evidence type="ECO:0000313" key="2">
    <source>
        <dbReference type="Proteomes" id="UP001241377"/>
    </source>
</evidence>
<gene>
    <name evidence="1" type="ORF">QFC19_001188</name>
</gene>
<keyword evidence="2" id="KW-1185">Reference proteome</keyword>
<accession>A0ACC2WJS7</accession>
<dbReference type="EMBL" id="JASBWR010000008">
    <property type="protein sequence ID" value="KAJ9111419.1"/>
    <property type="molecule type" value="Genomic_DNA"/>
</dbReference>
<name>A0ACC2WJS7_9TREE</name>
<proteinExistence type="predicted"/>
<reference evidence="1" key="1">
    <citation type="submission" date="2023-04" db="EMBL/GenBank/DDBJ databases">
        <title>Draft Genome sequencing of Naganishia species isolated from polar environments using Oxford Nanopore Technology.</title>
        <authorList>
            <person name="Leo P."/>
            <person name="Venkateswaran K."/>
        </authorList>
    </citation>
    <scope>NUCLEOTIDE SEQUENCE</scope>
    <source>
        <strain evidence="1">MNA-CCFEE 5261</strain>
    </source>
</reference>